<evidence type="ECO:0000313" key="3">
    <source>
        <dbReference type="Proteomes" id="UP000253529"/>
    </source>
</evidence>
<name>A0A366FQL3_9HYPH</name>
<sequence length="113" mass="12400">MKRLRRRVALALLAATAVGPVAADSPAPKRDWRQEKCFRYGRDWDEALRRFGRDGLSAGFLAGNGAFLKAGCVASKPICPKTARDRKLADALAIRVVNEGMSPTFLPFDCPPR</sequence>
<evidence type="ECO:0000313" key="2">
    <source>
        <dbReference type="EMBL" id="RBP16436.1"/>
    </source>
</evidence>
<keyword evidence="1" id="KW-0732">Signal</keyword>
<keyword evidence="3" id="KW-1185">Reference proteome</keyword>
<dbReference type="OrthoDB" id="7726273at2"/>
<protein>
    <recommendedName>
        <fullName evidence="4">YARHG domain-containing protein</fullName>
    </recommendedName>
</protein>
<feature type="chain" id="PRO_5016941889" description="YARHG domain-containing protein" evidence="1">
    <location>
        <begin position="24"/>
        <end position="113"/>
    </location>
</feature>
<gene>
    <name evidence="2" type="ORF">DFR50_10578</name>
</gene>
<evidence type="ECO:0008006" key="4">
    <source>
        <dbReference type="Google" id="ProtNLM"/>
    </source>
</evidence>
<dbReference type="AlphaFoldDB" id="A0A366FQL3"/>
<reference evidence="2 3" key="1">
    <citation type="submission" date="2018-06" db="EMBL/GenBank/DDBJ databases">
        <title>Genomic Encyclopedia of Type Strains, Phase IV (KMG-IV): sequencing the most valuable type-strain genomes for metagenomic binning, comparative biology and taxonomic classification.</title>
        <authorList>
            <person name="Goeker M."/>
        </authorList>
    </citation>
    <scope>NUCLEOTIDE SEQUENCE [LARGE SCALE GENOMIC DNA]</scope>
    <source>
        <strain evidence="2 3">DSM 24875</strain>
    </source>
</reference>
<dbReference type="EMBL" id="QNRK01000005">
    <property type="protein sequence ID" value="RBP16436.1"/>
    <property type="molecule type" value="Genomic_DNA"/>
</dbReference>
<feature type="signal peptide" evidence="1">
    <location>
        <begin position="1"/>
        <end position="23"/>
    </location>
</feature>
<proteinExistence type="predicted"/>
<dbReference type="RefSeq" id="WP_113888239.1">
    <property type="nucleotide sequence ID" value="NZ_QNRK01000005.1"/>
</dbReference>
<accession>A0A366FQL3</accession>
<comment type="caution">
    <text evidence="2">The sequence shown here is derived from an EMBL/GenBank/DDBJ whole genome shotgun (WGS) entry which is preliminary data.</text>
</comment>
<evidence type="ECO:0000256" key="1">
    <source>
        <dbReference type="SAM" id="SignalP"/>
    </source>
</evidence>
<dbReference type="Proteomes" id="UP000253529">
    <property type="component" value="Unassembled WGS sequence"/>
</dbReference>
<organism evidence="2 3">
    <name type="scientific">Roseiarcus fermentans</name>
    <dbReference type="NCBI Taxonomy" id="1473586"/>
    <lineage>
        <taxon>Bacteria</taxon>
        <taxon>Pseudomonadati</taxon>
        <taxon>Pseudomonadota</taxon>
        <taxon>Alphaproteobacteria</taxon>
        <taxon>Hyphomicrobiales</taxon>
        <taxon>Roseiarcaceae</taxon>
        <taxon>Roseiarcus</taxon>
    </lineage>
</organism>